<dbReference type="SUPFAM" id="SSF74650">
    <property type="entry name" value="Galactose mutarotase-like"/>
    <property type="match status" value="1"/>
</dbReference>
<evidence type="ECO:0000256" key="2">
    <source>
        <dbReference type="ARBA" id="ARBA00012756"/>
    </source>
</evidence>
<dbReference type="EC" id="3.2.1.23" evidence="2"/>
<dbReference type="InterPro" id="IPR004199">
    <property type="entry name" value="B-gal_small/dom_5"/>
</dbReference>
<dbReference type="PANTHER" id="PTHR46323:SF2">
    <property type="entry name" value="BETA-GALACTOSIDASE"/>
    <property type="match status" value="1"/>
</dbReference>
<dbReference type="EMBL" id="BAAAQM010000013">
    <property type="protein sequence ID" value="GAA1968302.1"/>
    <property type="molecule type" value="Genomic_DNA"/>
</dbReference>
<evidence type="ECO:0000313" key="6">
    <source>
        <dbReference type="EMBL" id="GAA1968302.1"/>
    </source>
</evidence>
<name>A0ABN2RG33_9ACTN</name>
<evidence type="ECO:0000259" key="5">
    <source>
        <dbReference type="SMART" id="SM01038"/>
    </source>
</evidence>
<evidence type="ECO:0000313" key="7">
    <source>
        <dbReference type="Proteomes" id="UP001499854"/>
    </source>
</evidence>
<dbReference type="SMART" id="SM01038">
    <property type="entry name" value="Bgal_small_N"/>
    <property type="match status" value="1"/>
</dbReference>
<keyword evidence="3" id="KW-0378">Hydrolase</keyword>
<dbReference type="InterPro" id="IPR011013">
    <property type="entry name" value="Gal_mutarotase_sf_dom"/>
</dbReference>
<evidence type="ECO:0000256" key="3">
    <source>
        <dbReference type="ARBA" id="ARBA00022801"/>
    </source>
</evidence>
<evidence type="ECO:0000256" key="1">
    <source>
        <dbReference type="ARBA" id="ARBA00001412"/>
    </source>
</evidence>
<dbReference type="Gene3D" id="2.70.98.10">
    <property type="match status" value="1"/>
</dbReference>
<reference evidence="6 7" key="1">
    <citation type="journal article" date="2019" name="Int. J. Syst. Evol. Microbiol.">
        <title>The Global Catalogue of Microorganisms (GCM) 10K type strain sequencing project: providing services to taxonomists for standard genome sequencing and annotation.</title>
        <authorList>
            <consortium name="The Broad Institute Genomics Platform"/>
            <consortium name="The Broad Institute Genome Sequencing Center for Infectious Disease"/>
            <person name="Wu L."/>
            <person name="Ma J."/>
        </authorList>
    </citation>
    <scope>NUCLEOTIDE SEQUENCE [LARGE SCALE GENOMIC DNA]</scope>
    <source>
        <strain evidence="6 7">JCM 16013</strain>
    </source>
</reference>
<accession>A0ABN2RG33</accession>
<dbReference type="Pfam" id="PF02929">
    <property type="entry name" value="Bgal_small_N"/>
    <property type="match status" value="1"/>
</dbReference>
<comment type="caution">
    <text evidence="6">The sequence shown here is derived from an EMBL/GenBank/DDBJ whole genome shotgun (WGS) entry which is preliminary data.</text>
</comment>
<dbReference type="InterPro" id="IPR014718">
    <property type="entry name" value="GH-type_carb-bd"/>
</dbReference>
<protein>
    <recommendedName>
        <fullName evidence="2">beta-galactosidase</fullName>
        <ecNumber evidence="2">3.2.1.23</ecNumber>
    </recommendedName>
</protein>
<evidence type="ECO:0000256" key="4">
    <source>
        <dbReference type="ARBA" id="ARBA00023295"/>
    </source>
</evidence>
<keyword evidence="7" id="KW-1185">Reference proteome</keyword>
<comment type="catalytic activity">
    <reaction evidence="1">
        <text>Hydrolysis of terminal non-reducing beta-D-galactose residues in beta-D-galactosides.</text>
        <dbReference type="EC" id="3.2.1.23"/>
    </reaction>
</comment>
<keyword evidence="4" id="KW-0326">Glycosidase</keyword>
<dbReference type="PANTHER" id="PTHR46323">
    <property type="entry name" value="BETA-GALACTOSIDASE"/>
    <property type="match status" value="1"/>
</dbReference>
<dbReference type="InterPro" id="IPR050347">
    <property type="entry name" value="Bact_Beta-galactosidase"/>
</dbReference>
<feature type="domain" description="Beta galactosidase small chain/" evidence="5">
    <location>
        <begin position="4"/>
        <end position="165"/>
    </location>
</feature>
<dbReference type="Proteomes" id="UP001499854">
    <property type="component" value="Unassembled WGS sequence"/>
</dbReference>
<gene>
    <name evidence="6" type="ORF">GCM10009838_28470</name>
</gene>
<sequence>MWLTVTVMPRGTWRCPLSRIGVAMTLSGTEADVEWFGLGPGEAYRDTGHAARVGRYRMTLAAMQTPYVFPQENGNRGAVRRARLNRPDGTGLTVAGAPVFDLTAKPWSTAALEAARHTGDLVPDGRIHLNIDSAHHGVGSAACGPVLPPMHTLAAVPTTLTIGLAAS</sequence>
<proteinExistence type="predicted"/>
<organism evidence="6 7">
    <name type="scientific">Catenulispora subtropica</name>
    <dbReference type="NCBI Taxonomy" id="450798"/>
    <lineage>
        <taxon>Bacteria</taxon>
        <taxon>Bacillati</taxon>
        <taxon>Actinomycetota</taxon>
        <taxon>Actinomycetes</taxon>
        <taxon>Catenulisporales</taxon>
        <taxon>Catenulisporaceae</taxon>
        <taxon>Catenulispora</taxon>
    </lineage>
</organism>